<keyword evidence="1" id="KW-1133">Transmembrane helix</keyword>
<dbReference type="Proteomes" id="UP000000362">
    <property type="component" value="Chromosome"/>
</dbReference>
<dbReference type="GeneID" id="29576359"/>
<dbReference type="EMBL" id="CP000414">
    <property type="protein sequence ID" value="ABJ62985.1"/>
    <property type="molecule type" value="Genomic_DNA"/>
</dbReference>
<dbReference type="KEGG" id="lme:LEUM_1911"/>
<keyword evidence="1" id="KW-0472">Membrane</keyword>
<gene>
    <name evidence="2" type="ordered locus">LEUM_1911</name>
</gene>
<sequence>MLIIANSVNKIEDKNKERENVNMENINIHSKMFQYRAALFVIAISFIVANFTYPNNIYIQRSMPLLLAFMLISYAVERFREKKWLPFSAYALVSLLNIFQVSQELYRHLYIYK</sequence>
<feature type="transmembrane region" description="Helical" evidence="1">
    <location>
        <begin position="33"/>
        <end position="52"/>
    </location>
</feature>
<name>Q03UY7_LEUMM</name>
<dbReference type="EnsemblBacteria" id="ABJ62985">
    <property type="protein sequence ID" value="ABJ62985"/>
    <property type="gene ID" value="LEUM_1911"/>
</dbReference>
<dbReference type="AlphaFoldDB" id="Q03UY7"/>
<keyword evidence="3" id="KW-1185">Reference proteome</keyword>
<organism evidence="2 3">
    <name type="scientific">Leuconostoc mesenteroides subsp. mesenteroides (strain ATCC 8293 / DSM 20343 / BCRC 11652 / CCM 1803 / JCM 6124 / NCDO 523 / NBRC 100496 / NCIMB 8023 / NCTC 12954 / NRRL B-1118 / 37Y)</name>
    <dbReference type="NCBI Taxonomy" id="203120"/>
    <lineage>
        <taxon>Bacteria</taxon>
        <taxon>Bacillati</taxon>
        <taxon>Bacillota</taxon>
        <taxon>Bacilli</taxon>
        <taxon>Lactobacillales</taxon>
        <taxon>Lactobacillaceae</taxon>
        <taxon>Leuconostoc</taxon>
    </lineage>
</organism>
<accession>Q03UY7</accession>
<evidence type="ECO:0000313" key="3">
    <source>
        <dbReference type="Proteomes" id="UP000000362"/>
    </source>
</evidence>
<dbReference type="HOGENOM" id="CLU_2155236_0_0_9"/>
<protein>
    <submittedName>
        <fullName evidence="2">Uncharacterized protein</fullName>
    </submittedName>
</protein>
<reference evidence="2 3" key="1">
    <citation type="journal article" date="2006" name="Proc. Natl. Acad. Sci. U.S.A.">
        <title>Comparative genomics of the lactic acid bacteria.</title>
        <authorList>
            <person name="Makarova K."/>
            <person name="Slesarev A."/>
            <person name="Wolf Y."/>
            <person name="Sorokin A."/>
            <person name="Mirkin B."/>
            <person name="Koonin E."/>
            <person name="Pavlov A."/>
            <person name="Pavlova N."/>
            <person name="Karamychev V."/>
            <person name="Polouchine N."/>
            <person name="Shakhova V."/>
            <person name="Grigoriev I."/>
            <person name="Lou Y."/>
            <person name="Rohksar D."/>
            <person name="Lucas S."/>
            <person name="Huang K."/>
            <person name="Goodstein D.M."/>
            <person name="Hawkins T."/>
            <person name="Plengvidhya V."/>
            <person name="Welker D."/>
            <person name="Hughes J."/>
            <person name="Goh Y."/>
            <person name="Benson A."/>
            <person name="Baldwin K."/>
            <person name="Lee J.H."/>
            <person name="Diaz-Muniz I."/>
            <person name="Dosti B."/>
            <person name="Smeianov V."/>
            <person name="Wechter W."/>
            <person name="Barabote R."/>
            <person name="Lorca G."/>
            <person name="Altermann E."/>
            <person name="Barrangou R."/>
            <person name="Ganesan B."/>
            <person name="Xie Y."/>
            <person name="Rawsthorne H."/>
            <person name="Tamir D."/>
            <person name="Parker C."/>
            <person name="Breidt F."/>
            <person name="Broadbent J."/>
            <person name="Hutkins R."/>
            <person name="O'Sullivan D."/>
            <person name="Steele J."/>
            <person name="Unlu G."/>
            <person name="Saier M."/>
            <person name="Klaenhammer T."/>
            <person name="Richardson P."/>
            <person name="Kozyavkin S."/>
            <person name="Weimer B."/>
            <person name="Mills D."/>
        </authorList>
    </citation>
    <scope>NUCLEOTIDE SEQUENCE [LARGE SCALE GENOMIC DNA]</scope>
    <source>
        <strain evidence="3">ATCC 8293 / DSM 20343 / BCRC 11652 / CCM 1803 / JCM 6124 / NCDO 523 / NBRC 100496 / NCIMB 8023 / NCTC 12954 / NRRL B-1118 / 37Y</strain>
    </source>
</reference>
<evidence type="ECO:0000256" key="1">
    <source>
        <dbReference type="SAM" id="Phobius"/>
    </source>
</evidence>
<proteinExistence type="predicted"/>
<dbReference type="RefSeq" id="WP_010281030.1">
    <property type="nucleotide sequence ID" value="NC_008531.1"/>
</dbReference>
<evidence type="ECO:0000313" key="2">
    <source>
        <dbReference type="EMBL" id="ABJ62985.1"/>
    </source>
</evidence>
<keyword evidence="1" id="KW-0812">Transmembrane</keyword>